<evidence type="ECO:0000313" key="1">
    <source>
        <dbReference type="EMBL" id="KKN58442.1"/>
    </source>
</evidence>
<comment type="caution">
    <text evidence="1">The sequence shown here is derived from an EMBL/GenBank/DDBJ whole genome shotgun (WGS) entry which is preliminary data.</text>
</comment>
<dbReference type="EMBL" id="LAZR01000763">
    <property type="protein sequence ID" value="KKN58442.1"/>
    <property type="molecule type" value="Genomic_DNA"/>
</dbReference>
<gene>
    <name evidence="1" type="ORF">LCGC14_0552550</name>
</gene>
<dbReference type="AlphaFoldDB" id="A0A0F9S867"/>
<sequence length="282" mass="28693">MGTATVGGGTDISKDVAITSALPAGTNNIGDMDVLSVIPGTGVTNLGKAGNSLPNAGDTAIPALAVRKDTAAPTALVNQLYGPLTTDAVGRLWIHPNVDIASALPAGTNNIGDVDVATLPATPAGTNYIGRTGKRRVRIAVKPTITAGAYGANDAVGGLLEFANAVAESGKGGTITNAYIVDDSGQTKTIVMVLFDRTFTPTADNAPLAISEADGENSLGFFSFATGGASLNFAQPITLQKTNPEHGFVLNGTSLFAQLYTTEAPTYNATDDLTVVLVIEQD</sequence>
<organism evidence="1">
    <name type="scientific">marine sediment metagenome</name>
    <dbReference type="NCBI Taxonomy" id="412755"/>
    <lineage>
        <taxon>unclassified sequences</taxon>
        <taxon>metagenomes</taxon>
        <taxon>ecological metagenomes</taxon>
    </lineage>
</organism>
<reference evidence="1" key="1">
    <citation type="journal article" date="2015" name="Nature">
        <title>Complex archaea that bridge the gap between prokaryotes and eukaryotes.</title>
        <authorList>
            <person name="Spang A."/>
            <person name="Saw J.H."/>
            <person name="Jorgensen S.L."/>
            <person name="Zaremba-Niedzwiedzka K."/>
            <person name="Martijn J."/>
            <person name="Lind A.E."/>
            <person name="van Eijk R."/>
            <person name="Schleper C."/>
            <person name="Guy L."/>
            <person name="Ettema T.J."/>
        </authorList>
    </citation>
    <scope>NUCLEOTIDE SEQUENCE</scope>
</reference>
<accession>A0A0F9S867</accession>
<name>A0A0F9S867_9ZZZZ</name>
<proteinExistence type="predicted"/>
<protein>
    <submittedName>
        <fullName evidence="1">Uncharacterized protein</fullName>
    </submittedName>
</protein>